<dbReference type="Gene3D" id="3.40.190.10">
    <property type="entry name" value="Periplasmic binding protein-like II"/>
    <property type="match status" value="2"/>
</dbReference>
<evidence type="ECO:0000256" key="1">
    <source>
        <dbReference type="ARBA" id="ARBA00010333"/>
    </source>
</evidence>
<dbReference type="RefSeq" id="WP_058451311.1">
    <property type="nucleotide sequence ID" value="NZ_CAAAIB010000005.1"/>
</dbReference>
<gene>
    <name evidence="4" type="ORF">Lmac_0488</name>
</gene>
<evidence type="ECO:0000313" key="5">
    <source>
        <dbReference type="Proteomes" id="UP000054908"/>
    </source>
</evidence>
<evidence type="ECO:0000313" key="4">
    <source>
        <dbReference type="EMBL" id="KTD30672.1"/>
    </source>
</evidence>
<dbReference type="PATRIC" id="fig|466.6.peg.516"/>
<keyword evidence="2" id="KW-0732">Signal</keyword>
<dbReference type="EMBL" id="LNYL01000010">
    <property type="protein sequence ID" value="KTD30672.1"/>
    <property type="molecule type" value="Genomic_DNA"/>
</dbReference>
<dbReference type="InterPro" id="IPR001638">
    <property type="entry name" value="Solute-binding_3/MltF_N"/>
</dbReference>
<dbReference type="Pfam" id="PF00497">
    <property type="entry name" value="SBP_bac_3"/>
    <property type="match status" value="1"/>
</dbReference>
<comment type="similarity">
    <text evidence="1">Belongs to the bacterial solute-binding protein 3 family.</text>
</comment>
<dbReference type="Proteomes" id="UP000054908">
    <property type="component" value="Unassembled WGS sequence"/>
</dbReference>
<name>A0A0W0WEE6_9GAMM</name>
<keyword evidence="5" id="KW-1185">Reference proteome</keyword>
<proteinExistence type="inferred from homology"/>
<accession>A0A0W0WEE6</accession>
<dbReference type="PANTHER" id="PTHR35936:SF19">
    <property type="entry name" value="AMINO-ACID-BINDING PROTEIN YXEM-RELATED"/>
    <property type="match status" value="1"/>
</dbReference>
<protein>
    <submittedName>
        <fullName evidence="4">Arginine-binding periplasmic protein</fullName>
    </submittedName>
</protein>
<evidence type="ECO:0000256" key="2">
    <source>
        <dbReference type="ARBA" id="ARBA00022729"/>
    </source>
</evidence>
<reference evidence="4 5" key="1">
    <citation type="submission" date="2015-11" db="EMBL/GenBank/DDBJ databases">
        <title>Genomic analysis of 38 Legionella species identifies large and diverse effector repertoires.</title>
        <authorList>
            <person name="Burstein D."/>
            <person name="Amaro F."/>
            <person name="Zusman T."/>
            <person name="Lifshitz Z."/>
            <person name="Cohen O."/>
            <person name="Gilbert J.A."/>
            <person name="Pupko T."/>
            <person name="Shuman H.A."/>
            <person name="Segal G."/>
        </authorList>
    </citation>
    <scope>NUCLEOTIDE SEQUENCE [LARGE SCALE GENOMIC DNA]</scope>
    <source>
        <strain evidence="4 5">PX-1-G2-E2</strain>
    </source>
</reference>
<organism evidence="4 5">
    <name type="scientific">Legionella maceachernii</name>
    <dbReference type="NCBI Taxonomy" id="466"/>
    <lineage>
        <taxon>Bacteria</taxon>
        <taxon>Pseudomonadati</taxon>
        <taxon>Pseudomonadota</taxon>
        <taxon>Gammaproteobacteria</taxon>
        <taxon>Legionellales</taxon>
        <taxon>Legionellaceae</taxon>
        <taxon>Legionella</taxon>
    </lineage>
</organism>
<dbReference type="OrthoDB" id="5650375at2"/>
<dbReference type="SUPFAM" id="SSF53850">
    <property type="entry name" value="Periplasmic binding protein-like II"/>
    <property type="match status" value="1"/>
</dbReference>
<feature type="domain" description="Solute-binding protein family 3/N-terminal" evidence="3">
    <location>
        <begin position="24"/>
        <end position="246"/>
    </location>
</feature>
<sequence length="246" mass="27854">MKLSIRLFVLFFCFFLNLSSLYANIRVGTLLFYPPFVSSSGDGFNIDFMQTICRRLQEKCEFIPMDSNRLFLALDKKQIDIAIGVISISQNSSSKYIFSLPYLVSKGQFLISNNGSIQTIQDLNGKSVGVIRGEQDSADEFYRFLITNFNGLFEVKQFDDIEDLITALNQGDIAAAYIHKSAAIYWQRNSNGQLITLGPANVLSEGLTIIALPENTLLIQRINQKIQEMEKDSTFLNLYKTYFGLL</sequence>
<evidence type="ECO:0000259" key="3">
    <source>
        <dbReference type="SMART" id="SM00062"/>
    </source>
</evidence>
<dbReference type="AlphaFoldDB" id="A0A0W0WEE6"/>
<comment type="caution">
    <text evidence="4">The sequence shown here is derived from an EMBL/GenBank/DDBJ whole genome shotgun (WGS) entry which is preliminary data.</text>
</comment>
<dbReference type="PANTHER" id="PTHR35936">
    <property type="entry name" value="MEMBRANE-BOUND LYTIC MUREIN TRANSGLYCOSYLASE F"/>
    <property type="match status" value="1"/>
</dbReference>
<dbReference type="STRING" id="466.Lmac_0488"/>
<dbReference type="SMART" id="SM00062">
    <property type="entry name" value="PBPb"/>
    <property type="match status" value="1"/>
</dbReference>